<dbReference type="AlphaFoldDB" id="A0A6A6P966"/>
<sequence>IYPAYCHPASPTYQQWVRLSVLDFHDLWTNSEFQSQGIFFKQNYPVEFVRIVAPIVAIEDFADRYTVLTLDDGSGDTVNVRITRRSLHDTITEPRPWNTTAETNIDVTTSLGTLSVHIDGVALEIGMIIKAKGTISVFRDTKQLDLIRADVLHGPDEETKAWEQLAQSRELLSNPWSLSEERIQELRDEHERKKHLEQERAEAKAKRTRERKVKKKILQEKQAKKHAQ</sequence>
<evidence type="ECO:0000256" key="4">
    <source>
        <dbReference type="SAM" id="MobiDB-lite"/>
    </source>
</evidence>
<feature type="compositionally biased region" description="Basic and acidic residues" evidence="4">
    <location>
        <begin position="189"/>
        <end position="205"/>
    </location>
</feature>
<feature type="domain" description="CST complex subunit Stn1 N-terminal" evidence="5">
    <location>
        <begin position="114"/>
        <end position="197"/>
    </location>
</feature>
<organism evidence="6 7">
    <name type="scientific">Lineolata rhizophorae</name>
    <dbReference type="NCBI Taxonomy" id="578093"/>
    <lineage>
        <taxon>Eukaryota</taxon>
        <taxon>Fungi</taxon>
        <taxon>Dikarya</taxon>
        <taxon>Ascomycota</taxon>
        <taxon>Pezizomycotina</taxon>
        <taxon>Dothideomycetes</taxon>
        <taxon>Dothideomycetes incertae sedis</taxon>
        <taxon>Lineolatales</taxon>
        <taxon>Lineolataceae</taxon>
        <taxon>Lineolata</taxon>
    </lineage>
</organism>
<dbReference type="InterPro" id="IPR012340">
    <property type="entry name" value="NA-bd_OB-fold"/>
</dbReference>
<name>A0A6A6P966_9PEZI</name>
<protein>
    <recommendedName>
        <fullName evidence="5">CST complex subunit Stn1 N-terminal domain-containing protein</fullName>
    </recommendedName>
</protein>
<proteinExistence type="predicted"/>
<dbReference type="EMBL" id="MU001673">
    <property type="protein sequence ID" value="KAF2460416.1"/>
    <property type="molecule type" value="Genomic_DNA"/>
</dbReference>
<dbReference type="InterPro" id="IPR018856">
    <property type="entry name" value="Stn1_N"/>
</dbReference>
<gene>
    <name evidence="6" type="ORF">BDY21DRAFT_269789</name>
</gene>
<evidence type="ECO:0000256" key="2">
    <source>
        <dbReference type="ARBA" id="ARBA00022454"/>
    </source>
</evidence>
<feature type="compositionally biased region" description="Basic residues" evidence="4">
    <location>
        <begin position="206"/>
        <end position="216"/>
    </location>
</feature>
<dbReference type="GO" id="GO:0000781">
    <property type="term" value="C:chromosome, telomeric region"/>
    <property type="evidence" value="ECO:0007669"/>
    <property type="project" value="UniProtKB-SubCell"/>
</dbReference>
<evidence type="ECO:0000313" key="6">
    <source>
        <dbReference type="EMBL" id="KAF2460416.1"/>
    </source>
</evidence>
<feature type="non-terminal residue" evidence="6">
    <location>
        <position position="228"/>
    </location>
</feature>
<keyword evidence="3" id="KW-0779">Telomere</keyword>
<dbReference type="Gene3D" id="2.40.50.140">
    <property type="entry name" value="Nucleic acid-binding proteins"/>
    <property type="match status" value="1"/>
</dbReference>
<comment type="subcellular location">
    <subcellularLocation>
        <location evidence="1">Chromosome</location>
        <location evidence="1">Telomere</location>
    </subcellularLocation>
</comment>
<keyword evidence="7" id="KW-1185">Reference proteome</keyword>
<feature type="non-terminal residue" evidence="6">
    <location>
        <position position="1"/>
    </location>
</feature>
<dbReference type="SUPFAM" id="SSF50249">
    <property type="entry name" value="Nucleic acid-binding proteins"/>
    <property type="match status" value="1"/>
</dbReference>
<evidence type="ECO:0000256" key="1">
    <source>
        <dbReference type="ARBA" id="ARBA00004574"/>
    </source>
</evidence>
<evidence type="ECO:0000259" key="5">
    <source>
        <dbReference type="Pfam" id="PF10451"/>
    </source>
</evidence>
<evidence type="ECO:0000313" key="7">
    <source>
        <dbReference type="Proteomes" id="UP000799766"/>
    </source>
</evidence>
<dbReference type="Pfam" id="PF10451">
    <property type="entry name" value="Stn1"/>
    <property type="match status" value="1"/>
</dbReference>
<keyword evidence="2" id="KW-0158">Chromosome</keyword>
<reference evidence="6" key="1">
    <citation type="journal article" date="2020" name="Stud. Mycol.">
        <title>101 Dothideomycetes genomes: a test case for predicting lifestyles and emergence of pathogens.</title>
        <authorList>
            <person name="Haridas S."/>
            <person name="Albert R."/>
            <person name="Binder M."/>
            <person name="Bloem J."/>
            <person name="Labutti K."/>
            <person name="Salamov A."/>
            <person name="Andreopoulos B."/>
            <person name="Baker S."/>
            <person name="Barry K."/>
            <person name="Bills G."/>
            <person name="Bluhm B."/>
            <person name="Cannon C."/>
            <person name="Castanera R."/>
            <person name="Culley D."/>
            <person name="Daum C."/>
            <person name="Ezra D."/>
            <person name="Gonzalez J."/>
            <person name="Henrissat B."/>
            <person name="Kuo A."/>
            <person name="Liang C."/>
            <person name="Lipzen A."/>
            <person name="Lutzoni F."/>
            <person name="Magnuson J."/>
            <person name="Mondo S."/>
            <person name="Nolan M."/>
            <person name="Ohm R."/>
            <person name="Pangilinan J."/>
            <person name="Park H.-J."/>
            <person name="Ramirez L."/>
            <person name="Alfaro M."/>
            <person name="Sun H."/>
            <person name="Tritt A."/>
            <person name="Yoshinaga Y."/>
            <person name="Zwiers L.-H."/>
            <person name="Turgeon B."/>
            <person name="Goodwin S."/>
            <person name="Spatafora J."/>
            <person name="Crous P."/>
            <person name="Grigoriev I."/>
        </authorList>
    </citation>
    <scope>NUCLEOTIDE SEQUENCE</scope>
    <source>
        <strain evidence="6">ATCC 16933</strain>
    </source>
</reference>
<dbReference type="Proteomes" id="UP000799766">
    <property type="component" value="Unassembled WGS sequence"/>
</dbReference>
<feature type="region of interest" description="Disordered" evidence="4">
    <location>
        <begin position="189"/>
        <end position="228"/>
    </location>
</feature>
<evidence type="ECO:0000256" key="3">
    <source>
        <dbReference type="ARBA" id="ARBA00022895"/>
    </source>
</evidence>
<dbReference type="OrthoDB" id="77828at2759"/>
<accession>A0A6A6P966</accession>